<dbReference type="Proteomes" id="UP000295418">
    <property type="component" value="Unassembled WGS sequence"/>
</dbReference>
<keyword evidence="5 9" id="KW-1133">Transmembrane helix</keyword>
<keyword evidence="4 9" id="KW-0812">Transmembrane</keyword>
<evidence type="ECO:0000256" key="2">
    <source>
        <dbReference type="ARBA" id="ARBA00022475"/>
    </source>
</evidence>
<dbReference type="EMBL" id="SKFG01000018">
    <property type="protein sequence ID" value="TCZ75539.1"/>
    <property type="molecule type" value="Genomic_DNA"/>
</dbReference>
<organism evidence="10 11">
    <name type="scientific">Paenibacillus albiflavus</name>
    <dbReference type="NCBI Taxonomy" id="2545760"/>
    <lineage>
        <taxon>Bacteria</taxon>
        <taxon>Bacillati</taxon>
        <taxon>Bacillota</taxon>
        <taxon>Bacilli</taxon>
        <taxon>Bacillales</taxon>
        <taxon>Paenibacillaceae</taxon>
        <taxon>Paenibacillus</taxon>
    </lineage>
</organism>
<feature type="transmembrane region" description="Helical" evidence="9">
    <location>
        <begin position="50"/>
        <end position="68"/>
    </location>
</feature>
<dbReference type="OrthoDB" id="2988583at2"/>
<evidence type="ECO:0000256" key="8">
    <source>
        <dbReference type="NCBIfam" id="TIGR02209"/>
    </source>
</evidence>
<evidence type="ECO:0000256" key="3">
    <source>
        <dbReference type="ARBA" id="ARBA00022618"/>
    </source>
</evidence>
<gene>
    <name evidence="10" type="primary">ftsL</name>
    <name evidence="10" type="ORF">E0485_16725</name>
</gene>
<dbReference type="NCBIfam" id="TIGR02209">
    <property type="entry name" value="ftsL_broad"/>
    <property type="match status" value="1"/>
</dbReference>
<evidence type="ECO:0000313" key="11">
    <source>
        <dbReference type="Proteomes" id="UP000295418"/>
    </source>
</evidence>
<keyword evidence="11" id="KW-1185">Reference proteome</keyword>
<keyword evidence="6 9" id="KW-0472">Membrane</keyword>
<evidence type="ECO:0000256" key="9">
    <source>
        <dbReference type="SAM" id="Phobius"/>
    </source>
</evidence>
<dbReference type="Pfam" id="PF04977">
    <property type="entry name" value="DivIC"/>
    <property type="match status" value="1"/>
</dbReference>
<comment type="subcellular location">
    <subcellularLocation>
        <location evidence="1">Cell membrane</location>
        <topology evidence="1">Single-pass type II membrane protein</topology>
    </subcellularLocation>
</comment>
<dbReference type="AlphaFoldDB" id="A0A4R4E7K2"/>
<keyword evidence="7" id="KW-0131">Cell cycle</keyword>
<evidence type="ECO:0000313" key="10">
    <source>
        <dbReference type="EMBL" id="TCZ75539.1"/>
    </source>
</evidence>
<dbReference type="InterPro" id="IPR007060">
    <property type="entry name" value="FtsL/DivIC"/>
</dbReference>
<evidence type="ECO:0000256" key="6">
    <source>
        <dbReference type="ARBA" id="ARBA00023136"/>
    </source>
</evidence>
<name>A0A4R4E7K2_9BACL</name>
<evidence type="ECO:0000256" key="5">
    <source>
        <dbReference type="ARBA" id="ARBA00022989"/>
    </source>
</evidence>
<protein>
    <recommendedName>
        <fullName evidence="8">Cell division protein FtsL</fullName>
    </recommendedName>
</protein>
<sequence>MMPYYQGNLALDKQHAEPLKKQRPRQQQTIVQEPARTRPVPATLPIGVKLFRLAAVIFTVCILVFIMYRYTQIYQMNLDIRDTKAEIKEMTAENSSLKQQIETLQSPERLKEYAIANGFKQPVEGQVSQVERKVLGKTPTEQGTAKR</sequence>
<reference evidence="10 11" key="1">
    <citation type="submission" date="2019-03" db="EMBL/GenBank/DDBJ databases">
        <authorList>
            <person name="Kim M.K.M."/>
        </authorList>
    </citation>
    <scope>NUCLEOTIDE SEQUENCE [LARGE SCALE GENOMIC DNA]</scope>
    <source>
        <strain evidence="10 11">18JY21-1</strain>
    </source>
</reference>
<keyword evidence="3 10" id="KW-0132">Cell division</keyword>
<accession>A0A4R4E7K2</accession>
<dbReference type="GO" id="GO:0051301">
    <property type="term" value="P:cell division"/>
    <property type="evidence" value="ECO:0007669"/>
    <property type="project" value="UniProtKB-KW"/>
</dbReference>
<evidence type="ECO:0000256" key="7">
    <source>
        <dbReference type="ARBA" id="ARBA00023306"/>
    </source>
</evidence>
<dbReference type="RefSeq" id="WP_132419219.1">
    <property type="nucleotide sequence ID" value="NZ_SKFG01000018.1"/>
</dbReference>
<dbReference type="InterPro" id="IPR011922">
    <property type="entry name" value="Cell_div_FtsL"/>
</dbReference>
<dbReference type="GO" id="GO:0005886">
    <property type="term" value="C:plasma membrane"/>
    <property type="evidence" value="ECO:0007669"/>
    <property type="project" value="UniProtKB-SubCell"/>
</dbReference>
<evidence type="ECO:0000256" key="1">
    <source>
        <dbReference type="ARBA" id="ARBA00004401"/>
    </source>
</evidence>
<evidence type="ECO:0000256" key="4">
    <source>
        <dbReference type="ARBA" id="ARBA00022692"/>
    </source>
</evidence>
<proteinExistence type="predicted"/>
<comment type="caution">
    <text evidence="10">The sequence shown here is derived from an EMBL/GenBank/DDBJ whole genome shotgun (WGS) entry which is preliminary data.</text>
</comment>
<keyword evidence="2" id="KW-1003">Cell membrane</keyword>